<dbReference type="GO" id="GO:0003677">
    <property type="term" value="F:DNA binding"/>
    <property type="evidence" value="ECO:0007669"/>
    <property type="project" value="UniProtKB-KW"/>
</dbReference>
<dbReference type="InterPro" id="IPR046335">
    <property type="entry name" value="LacI/GalR-like_sensor"/>
</dbReference>
<gene>
    <name evidence="5" type="ORF">ACCQ40_01360</name>
</gene>
<dbReference type="Proteomes" id="UP001638015">
    <property type="component" value="Unassembled WGS sequence"/>
</dbReference>
<evidence type="ECO:0000256" key="3">
    <source>
        <dbReference type="ARBA" id="ARBA00023163"/>
    </source>
</evidence>
<sequence length="333" mass="37459">MANIKDVAKLAGVSITTVSMVLNNTENKISDATRKKVMDAAKKLSYNPNSYAKALASKKSNIIMAIVPDINNPFFSQLVKELTGFAQEYSYFLYIHNTNNKKIKRQEFESLIVSNFFAATLVVDRNVKGLDEDLIKKHNIIFLDEVDFNGRDSQIVTGNNEMGGYMAMEYLIKRGFTDIGLLIGPRSTANSSRRLSGAIKAAMNYDIYIDQKNIIHGDYSYEEGYKAGKFFKERKVDAIFSFADMSSYGLINYFAENNIRIPEDISLISYDNLFLNKIIPPRLTSIDQNLKEIAATAIKMADDLIKKGSIQEKILVKPKIVKGESVGFKNEDN</sequence>
<proteinExistence type="predicted"/>
<keyword evidence="6" id="KW-1185">Reference proteome</keyword>
<evidence type="ECO:0000313" key="5">
    <source>
        <dbReference type="EMBL" id="MFO3715433.1"/>
    </source>
</evidence>
<dbReference type="SUPFAM" id="SSF53822">
    <property type="entry name" value="Periplasmic binding protein-like I"/>
    <property type="match status" value="1"/>
</dbReference>
<dbReference type="InterPro" id="IPR010982">
    <property type="entry name" value="Lambda_DNA-bd_dom_sf"/>
</dbReference>
<keyword evidence="2 5" id="KW-0238">DNA-binding</keyword>
<dbReference type="SUPFAM" id="SSF47413">
    <property type="entry name" value="lambda repressor-like DNA-binding domains"/>
    <property type="match status" value="1"/>
</dbReference>
<dbReference type="InterPro" id="IPR028082">
    <property type="entry name" value="Peripla_BP_I"/>
</dbReference>
<dbReference type="PANTHER" id="PTHR30146:SF24">
    <property type="entry name" value="XYLOSE OPERON REGULATORY PROTEIN"/>
    <property type="match status" value="1"/>
</dbReference>
<protein>
    <submittedName>
        <fullName evidence="5">LacI family DNA-binding transcriptional regulator</fullName>
    </submittedName>
</protein>
<dbReference type="Gene3D" id="1.10.260.40">
    <property type="entry name" value="lambda repressor-like DNA-binding domains"/>
    <property type="match status" value="1"/>
</dbReference>
<accession>A0ABW9MUC7</accession>
<keyword evidence="3" id="KW-0804">Transcription</keyword>
<dbReference type="SMART" id="SM00354">
    <property type="entry name" value="HTH_LACI"/>
    <property type="match status" value="1"/>
</dbReference>
<dbReference type="PROSITE" id="PS50932">
    <property type="entry name" value="HTH_LACI_2"/>
    <property type="match status" value="1"/>
</dbReference>
<dbReference type="PRINTS" id="PR00036">
    <property type="entry name" value="HTHLACI"/>
</dbReference>
<dbReference type="Gene3D" id="3.40.50.2300">
    <property type="match status" value="2"/>
</dbReference>
<reference evidence="5 6" key="1">
    <citation type="journal article" date="2025" name="Anaerobe">
        <title>Description of Anaerococcus kampingiae sp. nov., Anaerococcus groningensis sp. nov., Anaerococcus martiniensis sp. nov., and Anaerococcus cruorum sp. nov., isolated from human clinical specimens.</title>
        <authorList>
            <person name="Boiten K.E."/>
            <person name="Meijer J."/>
            <person name="van Wezel E.M."/>
            <person name="Veloo A.C.M."/>
        </authorList>
    </citation>
    <scope>NUCLEOTIDE SEQUENCE [LARGE SCALE GENOMIC DNA]</scope>
    <source>
        <strain evidence="5 6">ENR1039</strain>
    </source>
</reference>
<keyword evidence="1" id="KW-0805">Transcription regulation</keyword>
<evidence type="ECO:0000259" key="4">
    <source>
        <dbReference type="PROSITE" id="PS50932"/>
    </source>
</evidence>
<evidence type="ECO:0000256" key="2">
    <source>
        <dbReference type="ARBA" id="ARBA00023125"/>
    </source>
</evidence>
<dbReference type="Pfam" id="PF13377">
    <property type="entry name" value="Peripla_BP_3"/>
    <property type="match status" value="1"/>
</dbReference>
<comment type="caution">
    <text evidence="5">The sequence shown here is derived from an EMBL/GenBank/DDBJ whole genome shotgun (WGS) entry which is preliminary data.</text>
</comment>
<feature type="domain" description="HTH lacI-type" evidence="4">
    <location>
        <begin position="2"/>
        <end position="57"/>
    </location>
</feature>
<evidence type="ECO:0000256" key="1">
    <source>
        <dbReference type="ARBA" id="ARBA00023015"/>
    </source>
</evidence>
<dbReference type="PROSITE" id="PS00356">
    <property type="entry name" value="HTH_LACI_1"/>
    <property type="match status" value="1"/>
</dbReference>
<dbReference type="InterPro" id="IPR000843">
    <property type="entry name" value="HTH_LacI"/>
</dbReference>
<organism evidence="5 6">
    <name type="scientific">Anaerococcus cruorum</name>
    <dbReference type="NCBI Taxonomy" id="3115617"/>
    <lineage>
        <taxon>Bacteria</taxon>
        <taxon>Bacillati</taxon>
        <taxon>Bacillota</taxon>
        <taxon>Tissierellia</taxon>
        <taxon>Tissierellales</taxon>
        <taxon>Peptoniphilaceae</taxon>
        <taxon>Anaerococcus</taxon>
    </lineage>
</organism>
<dbReference type="CDD" id="cd01392">
    <property type="entry name" value="HTH_LacI"/>
    <property type="match status" value="1"/>
</dbReference>
<evidence type="ECO:0000313" key="6">
    <source>
        <dbReference type="Proteomes" id="UP001638015"/>
    </source>
</evidence>
<dbReference type="Pfam" id="PF00356">
    <property type="entry name" value="LacI"/>
    <property type="match status" value="1"/>
</dbReference>
<dbReference type="CDD" id="cd06267">
    <property type="entry name" value="PBP1_LacI_sugar_binding-like"/>
    <property type="match status" value="1"/>
</dbReference>
<name>A0ABW9MUC7_9FIRM</name>
<dbReference type="EMBL" id="JBGMEH010000001">
    <property type="protein sequence ID" value="MFO3715433.1"/>
    <property type="molecule type" value="Genomic_DNA"/>
</dbReference>
<dbReference type="RefSeq" id="WP_410032290.1">
    <property type="nucleotide sequence ID" value="NZ_JBGMEH010000001.1"/>
</dbReference>
<dbReference type="PANTHER" id="PTHR30146">
    <property type="entry name" value="LACI-RELATED TRANSCRIPTIONAL REPRESSOR"/>
    <property type="match status" value="1"/>
</dbReference>